<proteinExistence type="predicted"/>
<evidence type="ECO:0000313" key="3">
    <source>
        <dbReference type="EMBL" id="CAL1157326.1"/>
    </source>
</evidence>
<dbReference type="OrthoDB" id="479183at2759"/>
<name>A0A9P1D6K9_9DINO</name>
<dbReference type="EMBL" id="CAMXCT010003336">
    <property type="protein sequence ID" value="CAI4003951.1"/>
    <property type="molecule type" value="Genomic_DNA"/>
</dbReference>
<evidence type="ECO:0000313" key="2">
    <source>
        <dbReference type="EMBL" id="CAI4003951.1"/>
    </source>
</evidence>
<keyword evidence="1" id="KW-0175">Coiled coil</keyword>
<dbReference type="Proteomes" id="UP001152797">
    <property type="component" value="Unassembled WGS sequence"/>
</dbReference>
<dbReference type="AlphaFoldDB" id="A0A9P1D6K9"/>
<evidence type="ECO:0000256" key="1">
    <source>
        <dbReference type="SAM" id="Coils"/>
    </source>
</evidence>
<dbReference type="EMBL" id="CAMXCT020003336">
    <property type="protein sequence ID" value="CAL1157326.1"/>
    <property type="molecule type" value="Genomic_DNA"/>
</dbReference>
<reference evidence="2" key="1">
    <citation type="submission" date="2022-10" db="EMBL/GenBank/DDBJ databases">
        <authorList>
            <person name="Chen Y."/>
            <person name="Dougan E. K."/>
            <person name="Chan C."/>
            <person name="Rhodes N."/>
            <person name="Thang M."/>
        </authorList>
    </citation>
    <scope>NUCLEOTIDE SEQUENCE</scope>
</reference>
<reference evidence="3" key="2">
    <citation type="submission" date="2024-04" db="EMBL/GenBank/DDBJ databases">
        <authorList>
            <person name="Chen Y."/>
            <person name="Shah S."/>
            <person name="Dougan E. K."/>
            <person name="Thang M."/>
            <person name="Chan C."/>
        </authorList>
    </citation>
    <scope>NUCLEOTIDE SEQUENCE [LARGE SCALE GENOMIC DNA]</scope>
</reference>
<protein>
    <submittedName>
        <fullName evidence="2">Uncharacterized protein</fullName>
    </submittedName>
</protein>
<organism evidence="2">
    <name type="scientific">Cladocopium goreaui</name>
    <dbReference type="NCBI Taxonomy" id="2562237"/>
    <lineage>
        <taxon>Eukaryota</taxon>
        <taxon>Sar</taxon>
        <taxon>Alveolata</taxon>
        <taxon>Dinophyceae</taxon>
        <taxon>Suessiales</taxon>
        <taxon>Symbiodiniaceae</taxon>
        <taxon>Cladocopium</taxon>
    </lineage>
</organism>
<feature type="coiled-coil region" evidence="1">
    <location>
        <begin position="73"/>
        <end position="100"/>
    </location>
</feature>
<accession>A0A9P1D6K9</accession>
<dbReference type="EMBL" id="CAMXCT030003336">
    <property type="protein sequence ID" value="CAL4791263.1"/>
    <property type="molecule type" value="Genomic_DNA"/>
</dbReference>
<comment type="caution">
    <text evidence="2">The sequence shown here is derived from an EMBL/GenBank/DDBJ whole genome shotgun (WGS) entry which is preliminary data.</text>
</comment>
<evidence type="ECO:0000313" key="4">
    <source>
        <dbReference type="Proteomes" id="UP001152797"/>
    </source>
</evidence>
<keyword evidence="4" id="KW-1185">Reference proteome</keyword>
<gene>
    <name evidence="2" type="ORF">C1SCF055_LOCUS29775</name>
</gene>
<sequence length="106" mass="12587">MLLSRRFGRLLPRLWHRRNFCKATEPKDSDAKRSQQLWDILVPERNWDFRSPFIPTMILAIAVLQYMISLKKVDVAERELEESKHLLEEKRARRAAQEAALEEKVA</sequence>